<dbReference type="EMBL" id="AKCR02000005">
    <property type="protein sequence ID" value="PKK31589.1"/>
    <property type="molecule type" value="Genomic_DNA"/>
</dbReference>
<dbReference type="Pfam" id="PF13181">
    <property type="entry name" value="TPR_8"/>
    <property type="match status" value="1"/>
</dbReference>
<dbReference type="InParanoid" id="A0A2I0MPH9"/>
<organism evidence="6 7">
    <name type="scientific">Columba livia</name>
    <name type="common">Rock dove</name>
    <dbReference type="NCBI Taxonomy" id="8932"/>
    <lineage>
        <taxon>Eukaryota</taxon>
        <taxon>Metazoa</taxon>
        <taxon>Chordata</taxon>
        <taxon>Craniata</taxon>
        <taxon>Vertebrata</taxon>
        <taxon>Euteleostomi</taxon>
        <taxon>Archelosauria</taxon>
        <taxon>Archosauria</taxon>
        <taxon>Dinosauria</taxon>
        <taxon>Saurischia</taxon>
        <taxon>Theropoda</taxon>
        <taxon>Coelurosauria</taxon>
        <taxon>Aves</taxon>
        <taxon>Neognathae</taxon>
        <taxon>Neoaves</taxon>
        <taxon>Columbimorphae</taxon>
        <taxon>Columbiformes</taxon>
        <taxon>Columbidae</taxon>
        <taxon>Columba</taxon>
    </lineage>
</organism>
<keyword evidence="4" id="KW-0175">Coiled coil</keyword>
<comment type="caution">
    <text evidence="6">The sequence shown here is derived from an EMBL/GenBank/DDBJ whole genome shotgun (WGS) entry which is preliminary data.</text>
</comment>
<dbReference type="Gene3D" id="1.25.40.10">
    <property type="entry name" value="Tetratricopeptide repeat domain"/>
    <property type="match status" value="2"/>
</dbReference>
<feature type="coiled-coil region" evidence="4">
    <location>
        <begin position="780"/>
        <end position="835"/>
    </location>
</feature>
<dbReference type="SMART" id="SM00028">
    <property type="entry name" value="TPR"/>
    <property type="match status" value="4"/>
</dbReference>
<dbReference type="InterPro" id="IPR019734">
    <property type="entry name" value="TPR_rpt"/>
</dbReference>
<evidence type="ECO:0000313" key="6">
    <source>
        <dbReference type="EMBL" id="PKK31589.1"/>
    </source>
</evidence>
<keyword evidence="7" id="KW-1185">Reference proteome</keyword>
<sequence>MTQRNKSVEEDSADKNGRSGSEKVHRENATCSNERTIVKLPVIASFAGTTKKIVMVKHPAHPHKPSYCRSNFHVNSSPISLETTKGVTKVQDTVHMLQMDPQNLKKDKTEETDTAIKDGGVFSCTGTDTNTSKNISRKGRITAESCKKRSRVISKANQQDLDFDSGRVLRQGSKQPSVRSARERLEEARDVTGPDTPKIYKNFQQSKPEEPTSTPALPMKVVARSVDEIIASLRSASPSPSDQTIKALLEGVLGQNYNIKMEKESQAAENESWPKGELLTHDKQVKQGAAGPMQFQDKPIGCAGELAVRLYTKKSDKEMPIFALVIALSLDVLQVEGKAISKIKPDEVQKELQEEHDLQQSLPPQASNVKGQDYPGIHHLCTAFPGFILPPYLQLVSRIYHTFDKQGHNILLTAEDMDNKEEGPTCSKYINLKVQAEKKRLYSLLLIVSVFHQLQKYKIIAYKVCSDLKNGRVVNKDKSSTIEDIVSEDFFTDYKEEEELEVEQDVHDFRDYRLTKSLLRRCQSLPDFPDSESSETGFIKRSVSALEMTAFKDEIMLNLSANFKTSMKELEVMKQWMAELEAEREIGKSSPTKHLFSDICDDPQSMQTDIPVEKMTTLSGQEDSENDIVLVERLQKAGIKCTVSPRRKKTKKSKKIINPRKLEAVIKKLSQPPKILTRSVSLGRLPIHDQFSIKVSSAVKQYQSSSVPCLLDFEKFAKARGGIPKETCVRMWVCEIWNRWLCETFPSCETAELPKRTESVDSQESNLQIKLIDSIQPVLLEGATVSIEDLEKEIRRLTELIEKEENPSAFHYCRRGAIQRKLGKLKSAMDDLEKAISLEPLLLDAYWHRHLIYLFQDRISAALNDLNFITKWSKNKADTHLSMAEIYRKQGNNALAIISYNSAIRCSPTDDDIYFRRAELYFEENQLLLAMDDYAKCFQYNPKRTDALMKHGIYFFDCSVFMKAIQDFTAVIKEDPTNAQARNYI</sequence>
<feature type="compositionally biased region" description="Basic and acidic residues" evidence="5">
    <location>
        <begin position="1"/>
        <end position="28"/>
    </location>
</feature>
<dbReference type="Pfam" id="PF13414">
    <property type="entry name" value="TPR_11"/>
    <property type="match status" value="1"/>
</dbReference>
<accession>A0A2I0MPH9</accession>
<feature type="region of interest" description="Disordered" evidence="5">
    <location>
        <begin position="1"/>
        <end position="33"/>
    </location>
</feature>
<evidence type="ECO:0000256" key="2">
    <source>
        <dbReference type="ARBA" id="ARBA00022803"/>
    </source>
</evidence>
<evidence type="ECO:0000256" key="5">
    <source>
        <dbReference type="SAM" id="MobiDB-lite"/>
    </source>
</evidence>
<keyword evidence="2 3" id="KW-0802">TPR repeat</keyword>
<feature type="repeat" description="TPR" evidence="3">
    <location>
        <begin position="877"/>
        <end position="910"/>
    </location>
</feature>
<dbReference type="Proteomes" id="UP000053872">
    <property type="component" value="Unassembled WGS sequence"/>
</dbReference>
<dbReference type="InterPro" id="IPR050498">
    <property type="entry name" value="Ycf3"/>
</dbReference>
<feature type="repeat" description="TPR" evidence="3">
    <location>
        <begin position="809"/>
        <end position="842"/>
    </location>
</feature>
<dbReference type="PANTHER" id="PTHR44858:SF1">
    <property type="entry name" value="UDP-N-ACETYLGLUCOSAMINE--PEPTIDE N-ACETYLGLUCOSAMINYLTRANSFERASE SPINDLY-RELATED"/>
    <property type="match status" value="1"/>
</dbReference>
<dbReference type="STRING" id="8932.A0A2I0MPH9"/>
<evidence type="ECO:0000256" key="4">
    <source>
        <dbReference type="SAM" id="Coils"/>
    </source>
</evidence>
<feature type="region of interest" description="Disordered" evidence="5">
    <location>
        <begin position="169"/>
        <end position="198"/>
    </location>
</feature>
<gene>
    <name evidence="6" type="primary">TTC6</name>
    <name evidence="6" type="ORF">A306_00002108</name>
</gene>
<dbReference type="InterPro" id="IPR011990">
    <property type="entry name" value="TPR-like_helical_dom_sf"/>
</dbReference>
<evidence type="ECO:0000313" key="7">
    <source>
        <dbReference type="Proteomes" id="UP000053872"/>
    </source>
</evidence>
<feature type="repeat" description="TPR" evidence="3">
    <location>
        <begin position="911"/>
        <end position="944"/>
    </location>
</feature>
<feature type="compositionally biased region" description="Basic and acidic residues" evidence="5">
    <location>
        <begin position="180"/>
        <end position="192"/>
    </location>
</feature>
<protein>
    <submittedName>
        <fullName evidence="6">Tetratricopeptide repeat domain 6</fullName>
    </submittedName>
</protein>
<keyword evidence="1" id="KW-0677">Repeat</keyword>
<dbReference type="PANTHER" id="PTHR44858">
    <property type="entry name" value="TETRATRICOPEPTIDE REPEAT PROTEIN 6"/>
    <property type="match status" value="1"/>
</dbReference>
<dbReference type="PROSITE" id="PS50005">
    <property type="entry name" value="TPR"/>
    <property type="match status" value="3"/>
</dbReference>
<dbReference type="AlphaFoldDB" id="A0A2I0MPH9"/>
<evidence type="ECO:0000256" key="3">
    <source>
        <dbReference type="PROSITE-ProRule" id="PRU00339"/>
    </source>
</evidence>
<name>A0A2I0MPH9_COLLI</name>
<proteinExistence type="predicted"/>
<evidence type="ECO:0000256" key="1">
    <source>
        <dbReference type="ARBA" id="ARBA00022737"/>
    </source>
</evidence>
<dbReference type="SUPFAM" id="SSF48452">
    <property type="entry name" value="TPR-like"/>
    <property type="match status" value="1"/>
</dbReference>
<reference evidence="6 7" key="1">
    <citation type="journal article" date="2013" name="Science">
        <title>Genomic diversity and evolution of the head crest in the rock pigeon.</title>
        <authorList>
            <person name="Shapiro M.D."/>
            <person name="Kronenberg Z."/>
            <person name="Li C."/>
            <person name="Domyan E.T."/>
            <person name="Pan H."/>
            <person name="Campbell M."/>
            <person name="Tan H."/>
            <person name="Huff C.D."/>
            <person name="Hu H."/>
            <person name="Vickrey A.I."/>
            <person name="Nielsen S.C."/>
            <person name="Stringham S.A."/>
            <person name="Hu H."/>
            <person name="Willerslev E."/>
            <person name="Gilbert M.T."/>
            <person name="Yandell M."/>
            <person name="Zhang G."/>
            <person name="Wang J."/>
        </authorList>
    </citation>
    <scope>NUCLEOTIDE SEQUENCE [LARGE SCALE GENOMIC DNA]</scope>
    <source>
        <tissue evidence="6">Blood</tissue>
    </source>
</reference>